<dbReference type="AlphaFoldDB" id="A0A1I2D5C1"/>
<dbReference type="EMBL" id="FOMT01000004">
    <property type="protein sequence ID" value="SFE75699.1"/>
    <property type="molecule type" value="Genomic_DNA"/>
</dbReference>
<evidence type="ECO:0000313" key="1">
    <source>
        <dbReference type="EMBL" id="SFE75699.1"/>
    </source>
</evidence>
<protein>
    <submittedName>
        <fullName evidence="1">Uncharacterized protein</fullName>
    </submittedName>
</protein>
<name>A0A1I2D5C1_9BACL</name>
<reference evidence="2" key="1">
    <citation type="submission" date="2016-10" db="EMBL/GenBank/DDBJ databases">
        <authorList>
            <person name="Varghese N."/>
            <person name="Submissions S."/>
        </authorList>
    </citation>
    <scope>NUCLEOTIDE SEQUENCE [LARGE SCALE GENOMIC DNA]</scope>
    <source>
        <strain evidence="2">CGMCC 1.10784</strain>
    </source>
</reference>
<organism evidence="1 2">
    <name type="scientific">Paenibacillus catalpae</name>
    <dbReference type="NCBI Taxonomy" id="1045775"/>
    <lineage>
        <taxon>Bacteria</taxon>
        <taxon>Bacillati</taxon>
        <taxon>Bacillota</taxon>
        <taxon>Bacilli</taxon>
        <taxon>Bacillales</taxon>
        <taxon>Paenibacillaceae</taxon>
        <taxon>Paenibacillus</taxon>
    </lineage>
</organism>
<evidence type="ECO:0000313" key="2">
    <source>
        <dbReference type="Proteomes" id="UP000198855"/>
    </source>
</evidence>
<dbReference type="Proteomes" id="UP000198855">
    <property type="component" value="Unassembled WGS sequence"/>
</dbReference>
<sequence>MTNSYRVFFRPGMSIRDSLAATGVVRFSFNGQIASVSGIPIGGPIQYILRLNGRVLPQTLLTFPVQRFDTVSIELIFFISGRAEDELSQELTDIAHLNVAEHFATYD</sequence>
<proteinExistence type="predicted"/>
<gene>
    <name evidence="1" type="ORF">SAMN05216378_3964</name>
</gene>
<accession>A0A1I2D5C1</accession>
<keyword evidence="2" id="KW-1185">Reference proteome</keyword>